<dbReference type="HOGENOM" id="CLU_1992079_0_0_1"/>
<dbReference type="VEuPathDB" id="FungiDB:MGYG_01488"/>
<dbReference type="EMBL" id="DS989822">
    <property type="protein sequence ID" value="EFQ98460.1"/>
    <property type="molecule type" value="Genomic_DNA"/>
</dbReference>
<proteinExistence type="predicted"/>
<dbReference type="GeneID" id="10032742"/>
<organism evidence="2">
    <name type="scientific">Arthroderma gypseum (strain ATCC MYA-4604 / CBS 118893)</name>
    <name type="common">Microsporum gypseum</name>
    <dbReference type="NCBI Taxonomy" id="535722"/>
    <lineage>
        <taxon>Eukaryota</taxon>
        <taxon>Fungi</taxon>
        <taxon>Dikarya</taxon>
        <taxon>Ascomycota</taxon>
        <taxon>Pezizomycotina</taxon>
        <taxon>Eurotiomycetes</taxon>
        <taxon>Eurotiomycetidae</taxon>
        <taxon>Onygenales</taxon>
        <taxon>Arthrodermataceae</taxon>
        <taxon>Nannizzia</taxon>
    </lineage>
</organism>
<dbReference type="AlphaFoldDB" id="E5R171"/>
<keyword evidence="2" id="KW-1185">Reference proteome</keyword>
<protein>
    <submittedName>
        <fullName evidence="1">Uncharacterized protein</fullName>
    </submittedName>
</protein>
<gene>
    <name evidence="1" type="ORF">MGYG_01488</name>
</gene>
<dbReference type="RefSeq" id="XP_003177412.1">
    <property type="nucleotide sequence ID" value="XM_003177364.1"/>
</dbReference>
<dbReference type="Proteomes" id="UP000002669">
    <property type="component" value="Unassembled WGS sequence"/>
</dbReference>
<evidence type="ECO:0000313" key="2">
    <source>
        <dbReference type="Proteomes" id="UP000002669"/>
    </source>
</evidence>
<accession>E5R171</accession>
<evidence type="ECO:0000313" key="1">
    <source>
        <dbReference type="EMBL" id="EFQ98460.1"/>
    </source>
</evidence>
<dbReference type="InParanoid" id="E5R171"/>
<sequence>MIRRLFNRSSKVDPMRETRLRHIPQKNHLVRQIGDLAAPSFVLQLLSLYDMMYAEKAKANNQCLKERSWVSAEQRADPGEQYLCLVIYSLVLLTCNHILQLPGVKDNRSMMRRPGQRGEMEQAIA</sequence>
<reference evidence="2" key="1">
    <citation type="journal article" date="2012" name="MBio">
        <title>Comparative genome analysis of Trichophyton rubrum and related dermatophytes reveals candidate genes involved in infection.</title>
        <authorList>
            <person name="Martinez D.A."/>
            <person name="Oliver B.G."/>
            <person name="Graeser Y."/>
            <person name="Goldberg J.M."/>
            <person name="Li W."/>
            <person name="Martinez-Rossi N.M."/>
            <person name="Monod M."/>
            <person name="Shelest E."/>
            <person name="Barton R.C."/>
            <person name="Birch E."/>
            <person name="Brakhage A.A."/>
            <person name="Chen Z."/>
            <person name="Gurr S.J."/>
            <person name="Heiman D."/>
            <person name="Heitman J."/>
            <person name="Kosti I."/>
            <person name="Rossi A."/>
            <person name="Saif S."/>
            <person name="Samalova M."/>
            <person name="Saunders C.W."/>
            <person name="Shea T."/>
            <person name="Summerbell R.C."/>
            <person name="Xu J."/>
            <person name="Young S."/>
            <person name="Zeng Q."/>
            <person name="Birren B.W."/>
            <person name="Cuomo C.A."/>
            <person name="White T.C."/>
        </authorList>
    </citation>
    <scope>NUCLEOTIDE SEQUENCE [LARGE SCALE GENOMIC DNA]</scope>
    <source>
        <strain evidence="2">ATCC MYA-4604 / CBS 118893</strain>
    </source>
</reference>
<name>E5R171_ARTGP</name>